<reference evidence="3 4" key="1">
    <citation type="journal article" date="2013" name="PLoS ONE">
        <title>Genomic Analysis by Deep Sequencing of the Probiotic Lactobacillus brevis KB290 Harboring Nine Plasmids Reveals Genomic Stability.</title>
        <authorList>
            <person name="Fukao M."/>
            <person name="Oshima K."/>
            <person name="Morita H."/>
            <person name="Toh H."/>
            <person name="Suda W."/>
            <person name="Kim S.W."/>
            <person name="Suzuki S."/>
            <person name="Yakabe T."/>
            <person name="Hattori M."/>
            <person name="Yajima N."/>
        </authorList>
    </citation>
    <scope>NUCLEOTIDE SEQUENCE [LARGE SCALE GENOMIC DNA]</scope>
    <source>
        <strain evidence="3 4">KB290</strain>
    </source>
</reference>
<evidence type="ECO:0000313" key="3">
    <source>
        <dbReference type="EMBL" id="BAN06240.1"/>
    </source>
</evidence>
<dbReference type="HOGENOM" id="CLU_058336_4_0_9"/>
<accession>M5ACV7</accession>
<dbReference type="Pfam" id="PF03641">
    <property type="entry name" value="Lysine_decarbox"/>
    <property type="match status" value="1"/>
</dbReference>
<dbReference type="PANTHER" id="PTHR31223:SF70">
    <property type="entry name" value="LOG FAMILY PROTEIN YJL055W"/>
    <property type="match status" value="1"/>
</dbReference>
<dbReference type="InterPro" id="IPR031100">
    <property type="entry name" value="LOG_fam"/>
</dbReference>
<evidence type="ECO:0000313" key="4">
    <source>
        <dbReference type="Proteomes" id="UP000012042"/>
    </source>
</evidence>
<comment type="similarity">
    <text evidence="1 2">Belongs to the LOG family.</text>
</comment>
<dbReference type="PANTHER" id="PTHR31223">
    <property type="entry name" value="LOG FAMILY PROTEIN YJL055W"/>
    <property type="match status" value="1"/>
</dbReference>
<dbReference type="GO" id="GO:0009691">
    <property type="term" value="P:cytokinin biosynthetic process"/>
    <property type="evidence" value="ECO:0007669"/>
    <property type="project" value="UniProtKB-UniRule"/>
</dbReference>
<sequence length="217" mass="24085">MLAIDKSSNAFLRYTKLNQILEESSMPTIKNVCVFCGSNHGYDPQFLEQTNALGTYLAHHDHPVVYGGGKEGLMGAIATSTMAAGGQVIGIIPTFLRELGLAKDDVTTFIETATMDERKDEMLRQSDAFIVLPGGFGTFEEFTTMLSWSQINVHQKPIALFNIDHYFDDLVAMMQKSCDAGFAPQENMNLFINATTIDGIFNGFATFKHQLPYKYTN</sequence>
<protein>
    <recommendedName>
        <fullName evidence="2">Cytokinin riboside 5'-monophosphate phosphoribohydrolase</fullName>
        <ecNumber evidence="2">3.2.2.n1</ecNumber>
    </recommendedName>
</protein>
<dbReference type="Gene3D" id="3.40.50.450">
    <property type="match status" value="1"/>
</dbReference>
<dbReference type="GO" id="GO:0016799">
    <property type="term" value="F:hydrolase activity, hydrolyzing N-glycosyl compounds"/>
    <property type="evidence" value="ECO:0007669"/>
    <property type="project" value="TreeGrafter"/>
</dbReference>
<dbReference type="AlphaFoldDB" id="M5ACV7"/>
<dbReference type="GO" id="GO:0005829">
    <property type="term" value="C:cytosol"/>
    <property type="evidence" value="ECO:0007669"/>
    <property type="project" value="TreeGrafter"/>
</dbReference>
<proteinExistence type="inferred from homology"/>
<evidence type="ECO:0000256" key="1">
    <source>
        <dbReference type="ARBA" id="ARBA00006763"/>
    </source>
</evidence>
<evidence type="ECO:0000256" key="2">
    <source>
        <dbReference type="RuleBase" id="RU363015"/>
    </source>
</evidence>
<gene>
    <name evidence="3" type="ORF">LVISKB_0605</name>
</gene>
<dbReference type="EMBL" id="AP012167">
    <property type="protein sequence ID" value="BAN06240.1"/>
    <property type="molecule type" value="Genomic_DNA"/>
</dbReference>
<dbReference type="EC" id="3.2.2.n1" evidence="2"/>
<name>M5ACV7_LEVBR</name>
<dbReference type="InterPro" id="IPR005269">
    <property type="entry name" value="LOG"/>
</dbReference>
<dbReference type="NCBIfam" id="TIGR00730">
    <property type="entry name" value="Rossman fold protein, TIGR00730 family"/>
    <property type="match status" value="1"/>
</dbReference>
<dbReference type="PATRIC" id="fig|1001583.3.peg.595"/>
<dbReference type="KEGG" id="lbk:LVISKB_0605"/>
<keyword evidence="2" id="KW-0378">Hydrolase</keyword>
<organism evidence="3 4">
    <name type="scientific">Levilactobacillus brevis KB290</name>
    <dbReference type="NCBI Taxonomy" id="1001583"/>
    <lineage>
        <taxon>Bacteria</taxon>
        <taxon>Bacillati</taxon>
        <taxon>Bacillota</taxon>
        <taxon>Bacilli</taxon>
        <taxon>Lactobacillales</taxon>
        <taxon>Lactobacillaceae</taxon>
        <taxon>Levilactobacillus</taxon>
    </lineage>
</organism>
<dbReference type="Proteomes" id="UP000012042">
    <property type="component" value="Chromosome"/>
</dbReference>
<keyword evidence="2" id="KW-0203">Cytokinin biosynthesis</keyword>
<dbReference type="SUPFAM" id="SSF102405">
    <property type="entry name" value="MCP/YpsA-like"/>
    <property type="match status" value="1"/>
</dbReference>